<evidence type="ECO:0000313" key="12">
    <source>
        <dbReference type="EMBL" id="MCG2462784.1"/>
    </source>
</evidence>
<dbReference type="InterPro" id="IPR036259">
    <property type="entry name" value="MFS_trans_sf"/>
</dbReference>
<sequence length="448" mass="48391">MKKSSYLVMITLIGAFGGLLFGYDTAVISGAIGFLETKFGLDANMKGWAVSSAILGCIIGVALAGYIADSIGRKKTLIITAFLFAISAIGCAVAANFTQLVVARIVGGLGVGAASMLSPLYISEIAPAHKRGMLVSLYQLAIVIGINIVFFANYMIAGSNTEQWNIDLGWRYMLGSETIPAILFLLALFFVPESPRWLSKKGRDVEALDVLSKINSKEIAIKVHFDIKAVLGQEKGTLSELFAPGLRVAMVIGIFLALFSQITGINAIMYYAPEILKGAGFGVDSALMQTVIIGVINTIFTFVAIKYIDKLGRRTLLIWGVSGMIVCLLAIGILFQTGLTSGPWLLIFILGFVGCFGTSLGPIPWVLISEIFPTKNRGVAMSLAIMVLWIGVWLISQFTPVLLENIGAGYTFWLFAFNAILLLIFAVKVIPETKGKTLEEIEKSWTKK</sequence>
<dbReference type="GO" id="GO:0022857">
    <property type="term" value="F:transmembrane transporter activity"/>
    <property type="evidence" value="ECO:0007669"/>
    <property type="project" value="InterPro"/>
</dbReference>
<evidence type="ECO:0000259" key="11">
    <source>
        <dbReference type="PROSITE" id="PS50850"/>
    </source>
</evidence>
<feature type="transmembrane region" description="Helical" evidence="10">
    <location>
        <begin position="317"/>
        <end position="338"/>
    </location>
</feature>
<dbReference type="InterPro" id="IPR047984">
    <property type="entry name" value="XylE-like"/>
</dbReference>
<evidence type="ECO:0000256" key="3">
    <source>
        <dbReference type="ARBA" id="ARBA00022448"/>
    </source>
</evidence>
<keyword evidence="7 10" id="KW-1133">Transmembrane helix</keyword>
<evidence type="ECO:0000256" key="10">
    <source>
        <dbReference type="SAM" id="Phobius"/>
    </source>
</evidence>
<feature type="transmembrane region" description="Helical" evidence="10">
    <location>
        <begin position="47"/>
        <end position="68"/>
    </location>
</feature>
<dbReference type="PROSITE" id="PS00216">
    <property type="entry name" value="SUGAR_TRANSPORT_1"/>
    <property type="match status" value="2"/>
</dbReference>
<dbReference type="InterPro" id="IPR050820">
    <property type="entry name" value="MFS_Sugar_Transporter"/>
</dbReference>
<dbReference type="Gene3D" id="1.20.1250.20">
    <property type="entry name" value="MFS general substrate transporter like domains"/>
    <property type="match status" value="2"/>
</dbReference>
<evidence type="ECO:0000256" key="6">
    <source>
        <dbReference type="ARBA" id="ARBA00022692"/>
    </source>
</evidence>
<feature type="transmembrane region" description="Helical" evidence="10">
    <location>
        <begin position="248"/>
        <end position="271"/>
    </location>
</feature>
<keyword evidence="13" id="KW-1185">Reference proteome</keyword>
<dbReference type="Pfam" id="PF00083">
    <property type="entry name" value="Sugar_tr"/>
    <property type="match status" value="1"/>
</dbReference>
<feature type="transmembrane region" description="Helical" evidence="10">
    <location>
        <begin position="134"/>
        <end position="157"/>
    </location>
</feature>
<gene>
    <name evidence="12" type="ORF">K8352_18620</name>
</gene>
<comment type="subcellular location">
    <subcellularLocation>
        <location evidence="1">Cell membrane</location>
        <topology evidence="1">Multi-pass membrane protein</topology>
    </subcellularLocation>
</comment>
<keyword evidence="3 9" id="KW-0813">Transport</keyword>
<dbReference type="InterPro" id="IPR003663">
    <property type="entry name" value="Sugar/inositol_transpt"/>
</dbReference>
<feature type="transmembrane region" description="Helical" evidence="10">
    <location>
        <begin position="379"/>
        <end position="398"/>
    </location>
</feature>
<accession>A0AAE3EYN9</accession>
<keyword evidence="4" id="KW-1003">Cell membrane</keyword>
<feature type="transmembrane region" description="Helical" evidence="10">
    <location>
        <begin position="169"/>
        <end position="191"/>
    </location>
</feature>
<dbReference type="GO" id="GO:0005886">
    <property type="term" value="C:plasma membrane"/>
    <property type="evidence" value="ECO:0007669"/>
    <property type="project" value="UniProtKB-SubCell"/>
</dbReference>
<feature type="transmembrane region" description="Helical" evidence="10">
    <location>
        <begin position="344"/>
        <end position="367"/>
    </location>
</feature>
<feature type="transmembrane region" description="Helical" evidence="10">
    <location>
        <begin position="286"/>
        <end position="305"/>
    </location>
</feature>
<keyword evidence="8 10" id="KW-0472">Membrane</keyword>
<evidence type="ECO:0000256" key="2">
    <source>
        <dbReference type="ARBA" id="ARBA00010992"/>
    </source>
</evidence>
<name>A0AAE3EYN9_9FLAO</name>
<comment type="caution">
    <text evidence="12">The sequence shown here is derived from an EMBL/GenBank/DDBJ whole genome shotgun (WGS) entry which is preliminary data.</text>
</comment>
<dbReference type="InterPro" id="IPR005829">
    <property type="entry name" value="Sugar_transporter_CS"/>
</dbReference>
<reference evidence="12" key="1">
    <citation type="submission" date="2023-02" db="EMBL/GenBank/DDBJ databases">
        <title>Genome of Flavobacteriaceae gen. nov. sp. strain F89.</title>
        <authorList>
            <person name="Wang Y."/>
        </authorList>
    </citation>
    <scope>NUCLEOTIDE SEQUENCE</scope>
    <source>
        <strain evidence="12">F89</strain>
    </source>
</reference>
<dbReference type="SUPFAM" id="SSF103473">
    <property type="entry name" value="MFS general substrate transporter"/>
    <property type="match status" value="1"/>
</dbReference>
<dbReference type="PROSITE" id="PS50850">
    <property type="entry name" value="MFS"/>
    <property type="match status" value="1"/>
</dbReference>
<dbReference type="AlphaFoldDB" id="A0AAE3EYN9"/>
<feature type="transmembrane region" description="Helical" evidence="10">
    <location>
        <begin position="7"/>
        <end position="35"/>
    </location>
</feature>
<dbReference type="InterPro" id="IPR005828">
    <property type="entry name" value="MFS_sugar_transport-like"/>
</dbReference>
<dbReference type="PANTHER" id="PTHR48023:SF4">
    <property type="entry name" value="D-XYLOSE-PROTON SYMPORTER-LIKE 2"/>
    <property type="match status" value="1"/>
</dbReference>
<keyword evidence="5" id="KW-0762">Sugar transport</keyword>
<feature type="transmembrane region" description="Helical" evidence="10">
    <location>
        <begin position="410"/>
        <end position="430"/>
    </location>
</feature>
<dbReference type="PROSITE" id="PS00217">
    <property type="entry name" value="SUGAR_TRANSPORT_2"/>
    <property type="match status" value="1"/>
</dbReference>
<dbReference type="InterPro" id="IPR020846">
    <property type="entry name" value="MFS_dom"/>
</dbReference>
<feature type="domain" description="Major facilitator superfamily (MFS) profile" evidence="11">
    <location>
        <begin position="10"/>
        <end position="434"/>
    </location>
</feature>
<dbReference type="FunFam" id="1.20.1250.20:FF:000122">
    <property type="entry name" value="D-xylose transporter XylE"/>
    <property type="match status" value="1"/>
</dbReference>
<dbReference type="PRINTS" id="PR00171">
    <property type="entry name" value="SUGRTRNSPORT"/>
</dbReference>
<comment type="similarity">
    <text evidence="2 9">Belongs to the major facilitator superfamily. Sugar transporter (TC 2.A.1.1) family.</text>
</comment>
<dbReference type="GO" id="GO:1904659">
    <property type="term" value="P:D-glucose transmembrane transport"/>
    <property type="evidence" value="ECO:0007669"/>
    <property type="project" value="TreeGrafter"/>
</dbReference>
<evidence type="ECO:0000256" key="9">
    <source>
        <dbReference type="RuleBase" id="RU003346"/>
    </source>
</evidence>
<proteinExistence type="inferred from homology"/>
<evidence type="ECO:0000256" key="4">
    <source>
        <dbReference type="ARBA" id="ARBA00022475"/>
    </source>
</evidence>
<dbReference type="CDD" id="cd17359">
    <property type="entry name" value="MFS_XylE_like"/>
    <property type="match status" value="1"/>
</dbReference>
<dbReference type="NCBIfam" id="TIGR00879">
    <property type="entry name" value="SP"/>
    <property type="match status" value="1"/>
</dbReference>
<evidence type="ECO:0000256" key="8">
    <source>
        <dbReference type="ARBA" id="ARBA00023136"/>
    </source>
</evidence>
<evidence type="ECO:0000256" key="5">
    <source>
        <dbReference type="ARBA" id="ARBA00022597"/>
    </source>
</evidence>
<evidence type="ECO:0000256" key="1">
    <source>
        <dbReference type="ARBA" id="ARBA00004651"/>
    </source>
</evidence>
<feature type="transmembrane region" description="Helical" evidence="10">
    <location>
        <begin position="101"/>
        <end position="122"/>
    </location>
</feature>
<protein>
    <submittedName>
        <fullName evidence="12">Sugar porter family MFS transporter</fullName>
    </submittedName>
</protein>
<evidence type="ECO:0000313" key="13">
    <source>
        <dbReference type="Proteomes" id="UP001200642"/>
    </source>
</evidence>
<keyword evidence="6 10" id="KW-0812">Transmembrane</keyword>
<dbReference type="EMBL" id="JAIRBC010000045">
    <property type="protein sequence ID" value="MCG2462784.1"/>
    <property type="molecule type" value="Genomic_DNA"/>
</dbReference>
<dbReference type="PANTHER" id="PTHR48023">
    <property type="entry name" value="D-XYLOSE-PROTON SYMPORTER-LIKE 2"/>
    <property type="match status" value="1"/>
</dbReference>
<dbReference type="Proteomes" id="UP001200642">
    <property type="component" value="Unassembled WGS sequence"/>
</dbReference>
<organism evidence="12 13">
    <name type="scientific">Cerina litoralis</name>
    <dbReference type="NCBI Taxonomy" id="2874477"/>
    <lineage>
        <taxon>Bacteria</taxon>
        <taxon>Pseudomonadati</taxon>
        <taxon>Bacteroidota</taxon>
        <taxon>Flavobacteriia</taxon>
        <taxon>Flavobacteriales</taxon>
        <taxon>Flavobacteriaceae</taxon>
        <taxon>Cerina</taxon>
    </lineage>
</organism>
<dbReference type="RefSeq" id="WP_317903919.1">
    <property type="nucleotide sequence ID" value="NZ_JAIRBC010000045.1"/>
</dbReference>
<evidence type="ECO:0000256" key="7">
    <source>
        <dbReference type="ARBA" id="ARBA00022989"/>
    </source>
</evidence>
<feature type="transmembrane region" description="Helical" evidence="10">
    <location>
        <begin position="77"/>
        <end position="95"/>
    </location>
</feature>